<evidence type="ECO:0000313" key="2">
    <source>
        <dbReference type="Proteomes" id="UP000826212"/>
    </source>
</evidence>
<keyword evidence="2" id="KW-1185">Reference proteome</keyword>
<accession>A0AC61NBS6</accession>
<sequence length="209" mass="24909">MNRIEEVTKLYHEVTGMLEIEASSLSNESTLLFQGIDRLRSLELDRIDCMYDRFHIWSYIFAALHHVIKSLWPPEKNYIRYRWMVDHHHWFISGLPFTLHDIYEGVLGKDFDLNSGTSASYFTENDPRNKFVCKLQCDKKEPDKFCEQRQKSTGLLRKRYQCVTKLSVNLFEDYSHQVSRFGSVLDAVVDNVYHQLRTSYASLFWIFRF</sequence>
<name>A0AC61NBS6_9BACT</name>
<reference evidence="1" key="1">
    <citation type="submission" date="2021-08" db="EMBL/GenBank/DDBJ databases">
        <title>Novel anaerobic bacterium isolated from sea squirt in East Sea, Republic of Korea.</title>
        <authorList>
            <person name="Nguyen T.H."/>
            <person name="Li Z."/>
            <person name="Lee Y.-J."/>
            <person name="Ko J."/>
            <person name="Kim S.-G."/>
        </authorList>
    </citation>
    <scope>NUCLEOTIDE SEQUENCE</scope>
    <source>
        <strain evidence="1">KCTC 25031</strain>
    </source>
</reference>
<proteinExistence type="predicted"/>
<dbReference type="EMBL" id="CP081303">
    <property type="protein sequence ID" value="QZE12943.1"/>
    <property type="molecule type" value="Genomic_DNA"/>
</dbReference>
<protein>
    <submittedName>
        <fullName evidence="1">Uncharacterized protein</fullName>
    </submittedName>
</protein>
<gene>
    <name evidence="1" type="ORF">K4L44_10115</name>
</gene>
<evidence type="ECO:0000313" key="1">
    <source>
        <dbReference type="EMBL" id="QZE12943.1"/>
    </source>
</evidence>
<organism evidence="1 2">
    <name type="scientific">Halosquirtibacter laminarini</name>
    <dbReference type="NCBI Taxonomy" id="3374600"/>
    <lineage>
        <taxon>Bacteria</taxon>
        <taxon>Pseudomonadati</taxon>
        <taxon>Bacteroidota</taxon>
        <taxon>Bacteroidia</taxon>
        <taxon>Marinilabiliales</taxon>
        <taxon>Prolixibacteraceae</taxon>
        <taxon>Halosquirtibacter</taxon>
    </lineage>
</organism>
<dbReference type="Proteomes" id="UP000826212">
    <property type="component" value="Chromosome"/>
</dbReference>